<feature type="region of interest" description="Disordered" evidence="4">
    <location>
        <begin position="1"/>
        <end position="102"/>
    </location>
</feature>
<protein>
    <submittedName>
        <fullName evidence="7">Collagen binding domain-containing protein</fullName>
    </submittedName>
</protein>
<dbReference type="NCBIfam" id="TIGR01167">
    <property type="entry name" value="LPXTG_anchor"/>
    <property type="match status" value="1"/>
</dbReference>
<evidence type="ECO:0000256" key="4">
    <source>
        <dbReference type="SAM" id="MobiDB-lite"/>
    </source>
</evidence>
<dbReference type="PANTHER" id="PTHR36108">
    <property type="entry name" value="COLOSSIN-B-RELATED"/>
    <property type="match status" value="1"/>
</dbReference>
<dbReference type="RefSeq" id="WP_166530042.1">
    <property type="nucleotide sequence ID" value="NZ_JAGSOT010000010.1"/>
</dbReference>
<evidence type="ECO:0000313" key="7">
    <source>
        <dbReference type="EMBL" id="MBR7795360.1"/>
    </source>
</evidence>
<feature type="domain" description="SpaA-like prealbumin fold" evidence="6">
    <location>
        <begin position="1454"/>
        <end position="1539"/>
    </location>
</feature>
<keyword evidence="8" id="KW-1185">Reference proteome</keyword>
<organism evidence="7 8">
    <name type="scientific">Virgibacillus salarius</name>
    <dbReference type="NCBI Taxonomy" id="447199"/>
    <lineage>
        <taxon>Bacteria</taxon>
        <taxon>Bacillati</taxon>
        <taxon>Bacillota</taxon>
        <taxon>Bacilli</taxon>
        <taxon>Bacillales</taxon>
        <taxon>Bacillaceae</taxon>
        <taxon>Virgibacillus</taxon>
    </lineage>
</organism>
<gene>
    <name evidence="7" type="ORF">KCX74_04790</name>
</gene>
<dbReference type="SUPFAM" id="SSF49478">
    <property type="entry name" value="Cna protein B-type domain"/>
    <property type="match status" value="6"/>
</dbReference>
<dbReference type="InterPro" id="IPR013783">
    <property type="entry name" value="Ig-like_fold"/>
</dbReference>
<evidence type="ECO:0000256" key="1">
    <source>
        <dbReference type="ARBA" id="ARBA00007257"/>
    </source>
</evidence>
<keyword evidence="5" id="KW-0472">Membrane</keyword>
<name>A0A941IBM2_9BACI</name>
<dbReference type="Proteomes" id="UP000675284">
    <property type="component" value="Unassembled WGS sequence"/>
</dbReference>
<accession>A0A941IBM2</accession>
<keyword evidence="3" id="KW-0732">Signal</keyword>
<dbReference type="PANTHER" id="PTHR36108:SF13">
    <property type="entry name" value="COLOSSIN-B-RELATED"/>
    <property type="match status" value="1"/>
</dbReference>
<keyword evidence="5" id="KW-0812">Transmembrane</keyword>
<comment type="similarity">
    <text evidence="1">Belongs to the serine-aspartate repeat-containing protein (SDr) family.</text>
</comment>
<reference evidence="7" key="1">
    <citation type="submission" date="2021-04" db="EMBL/GenBank/DDBJ databases">
        <title>Isolation and polyphasic classification of algal microorganism.</title>
        <authorList>
            <person name="Wang S."/>
        </authorList>
    </citation>
    <scope>NUCLEOTIDE SEQUENCE</scope>
    <source>
        <strain evidence="7">720a</strain>
    </source>
</reference>
<evidence type="ECO:0000259" key="6">
    <source>
        <dbReference type="Pfam" id="PF17802"/>
    </source>
</evidence>
<feature type="domain" description="SpaA-like prealbumin fold" evidence="6">
    <location>
        <begin position="1086"/>
        <end position="1171"/>
    </location>
</feature>
<proteinExistence type="inferred from homology"/>
<feature type="compositionally biased region" description="Basic residues" evidence="4">
    <location>
        <begin position="1"/>
        <end position="10"/>
    </location>
</feature>
<evidence type="ECO:0000256" key="3">
    <source>
        <dbReference type="ARBA" id="ARBA00022729"/>
    </source>
</evidence>
<feature type="transmembrane region" description="Helical" evidence="5">
    <location>
        <begin position="1567"/>
        <end position="1587"/>
    </location>
</feature>
<feature type="compositionally biased region" description="Basic and acidic residues" evidence="4">
    <location>
        <begin position="72"/>
        <end position="88"/>
    </location>
</feature>
<keyword evidence="2" id="KW-0964">Secreted</keyword>
<keyword evidence="5" id="KW-1133">Transmembrane helix</keyword>
<feature type="domain" description="SpaA-like prealbumin fold" evidence="6">
    <location>
        <begin position="1178"/>
        <end position="1262"/>
    </location>
</feature>
<feature type="compositionally biased region" description="Basic and acidic residues" evidence="4">
    <location>
        <begin position="22"/>
        <end position="63"/>
    </location>
</feature>
<feature type="compositionally biased region" description="Polar residues" evidence="4">
    <location>
        <begin position="89"/>
        <end position="102"/>
    </location>
</feature>
<dbReference type="InterPro" id="IPR041033">
    <property type="entry name" value="SpaA_PFL_dom_1"/>
</dbReference>
<keyword evidence="7" id="KW-0176">Collagen</keyword>
<feature type="domain" description="SpaA-like prealbumin fold" evidence="6">
    <location>
        <begin position="1271"/>
        <end position="1356"/>
    </location>
</feature>
<dbReference type="EMBL" id="JAGSOT010000010">
    <property type="protein sequence ID" value="MBR7795360.1"/>
    <property type="molecule type" value="Genomic_DNA"/>
</dbReference>
<evidence type="ECO:0000256" key="2">
    <source>
        <dbReference type="ARBA" id="ARBA00022525"/>
    </source>
</evidence>
<dbReference type="Gene3D" id="2.60.40.10">
    <property type="entry name" value="Immunoglobulins"/>
    <property type="match status" value="6"/>
</dbReference>
<feature type="domain" description="SpaA-like prealbumin fold" evidence="6">
    <location>
        <begin position="995"/>
        <end position="1080"/>
    </location>
</feature>
<evidence type="ECO:0000313" key="8">
    <source>
        <dbReference type="Proteomes" id="UP000675284"/>
    </source>
</evidence>
<evidence type="ECO:0000256" key="5">
    <source>
        <dbReference type="SAM" id="Phobius"/>
    </source>
</evidence>
<feature type="domain" description="SpaA-like prealbumin fold" evidence="6">
    <location>
        <begin position="1361"/>
        <end position="1437"/>
    </location>
</feature>
<comment type="caution">
    <text evidence="7">The sequence shown here is derived from an EMBL/GenBank/DDBJ whole genome shotgun (WGS) entry which is preliminary data.</text>
</comment>
<dbReference type="Pfam" id="PF17802">
    <property type="entry name" value="SpaA"/>
    <property type="match status" value="6"/>
</dbReference>
<sequence length="1600" mass="175825">MKDLRKKKLIATKDFTFQLPSNDKEQKNASPSDEEKVEPIEEEKTQNTESGNTEKEKAEKENTAEEQNLVQKEAKTDSSDKSKSESKVNSEQPAISPFSGNLNVDIDISPRNANVLSGNDAAYKLVFKTTGSITEYTNATIFIDLPTLETITFNQELSELEIAGVQPIYDSENNRLVYEFDTLKTGQTYEKIIKLQTSNGFTPDGTELEISASFEADEQKKVDDNALVVVDASNPINITKRFTDVQGNERNLPTPNSQTVWEINVDIPKNSTGQLYIDENSQITVIDTLPDGLSYDSTINGPEPEQNGNQLIWTFDAPSFDDQETAKDSLFNANMEMVLSVGNNTVNQTLTNNVAINTLFIGDNESNVNTNDSITIVDSDTANGDIEGNWYVPVHVGPLDGEGNIAPNSNRDPNPIVYDDALLGFSHGIAPLPESAQGDFEEYTTSYHIDSNLIFKEIETPRGFIYRPNADYPNGVPLKNDPIFNIEAVVNGERELLVENADLDTVYNRADLGISENDEVSDIILDFTYAPSGMLNVGRPNYFFEVKPGYTGSVTNEWDVYGVDGDGNAFSNQYNSDPLAGPRSAQIAPKPTDQPPIATVGVKLIDQLGSYVAPGDNRMRVNLNTEDSSTLAMNEPLETVVLLPPGINIANNPEVEFTDADGRSSIDTTSAAGGDYTVISNNYNDSGRQLVKFNWNDRLLRPGSSLYAEINVQIDESAPNTLSFSVYGFSGDQELTVPSVESPGLTDTVLQTDVEDLNENGNSDQPRLKSGNEYYISGQYNIQTEKLVKGQLDEDFTHFGSTVPGGSIDYQLTLTNTSGKDISSMTLIDVMPSINDLGITDNIDRGSQFTPELTEAIQLPASWVDKVDVYYSSAMTPERDDLIRNTNYPESTEKLSNPDSAEEPNWTLATEVDDWSSIHSFKLELKDGVEWIEGENITINFSMEAPNASEVDQGVLDKTINPTERAAWNSFAIATDQGQPVEPARVGVYMDLDNSVQLTKLGEGGEHLQGAEFSLFNEDGQEIETGLTTNEDGIIVVEDLLPGSYKFVETLAPEGYQLDDTPIPFDIELAQQAQIEVSKENAYALGSVELTKEGEDGELLEGVEFELQDADGRTLQEKLLTDENGKLVIDHLKPGNYQLVETATIPGYDIDATPIPFEIEIGQSEAKQVSFENPLSTGTVELTKIGEEGDTLEGAVFTLVNEKDEELKTGLTTNEEGILTVENLKPGNYAFIETEAPFGYQLDDTPIEFEIAFNQLETLELEAENSYIPSTLELTKEGEDGKLLEGVVFELQDADGTTLQENLVTDEKGKLIIDNLIPGSYQLVETETLPGYELDTTPIPFDIGLGQGIAKVNFENPLRTGSVELTKVGETGDTLEGAVFSLVDAKGEVLKTELTTDKNGVLVVDDLKPGNYAFIETKAPFGYQLDKTPIEFEIVFDQQEPLYLEFSNNLLKTDIQITKVDAITDTTLEGAVFDVLDGEGERITTITTNENGIVIVKGLTPGDYQLVEIKAPTGYVQLDKPIHITIELGDKNKEVIVENTPMEKGDTPPTPPSQDFGDKLPQTGEEWLRYLAIIGMIFLGSGSFLLYTHIRRMRSGTLIE</sequence>